<name>A0ACB8LY89_CITSI</name>
<sequence length="306" mass="34450">MGRGRVELKRIENKINRQVTFAKRRNGLLKKAYELSVLCDAEVALIIFSNRGKLYEFCSSPSIMKTLERYHRCSFGAHEANRPPIETQSTYQEYLRLKTAVELLQRSQRNLLGEDLDPLSTKELEQLEHQLETSLKHVRSTKEQVLLELNKGLRKKAFLGNYTCLTTPPFTQLDESNIAHQVPPHRLAWEAASAGQNITYNRYPVQSEGFFQPLSGGNPILQIGYNPMGSEEAHIPIGVAWQQIDGHRCAIADQGPDRLRSSRSWTGERATANQAWRCAADQTLLEGEAVTCVASIGDLTLAVQCE</sequence>
<accession>A0ACB8LY89</accession>
<keyword evidence="2" id="KW-1185">Reference proteome</keyword>
<proteinExistence type="predicted"/>
<gene>
    <name evidence="1" type="ORF">KPL71_007296</name>
</gene>
<evidence type="ECO:0000313" key="1">
    <source>
        <dbReference type="EMBL" id="KAH9778267.1"/>
    </source>
</evidence>
<reference evidence="2" key="1">
    <citation type="journal article" date="2023" name="Hortic. Res.">
        <title>A chromosome-level phased genome enabling allele-level studies in sweet orange: a case study on citrus Huanglongbing tolerance.</title>
        <authorList>
            <person name="Wu B."/>
            <person name="Yu Q."/>
            <person name="Deng Z."/>
            <person name="Duan Y."/>
            <person name="Luo F."/>
            <person name="Gmitter F. Jr."/>
        </authorList>
    </citation>
    <scope>NUCLEOTIDE SEQUENCE [LARGE SCALE GENOMIC DNA]</scope>
    <source>
        <strain evidence="2">cv. Valencia</strain>
    </source>
</reference>
<dbReference type="Proteomes" id="UP000829398">
    <property type="component" value="Chromosome 3"/>
</dbReference>
<evidence type="ECO:0000313" key="2">
    <source>
        <dbReference type="Proteomes" id="UP000829398"/>
    </source>
</evidence>
<protein>
    <submittedName>
        <fullName evidence="1">Developmental protein SEPALLATA 1</fullName>
    </submittedName>
</protein>
<organism evidence="1 2">
    <name type="scientific">Citrus sinensis</name>
    <name type="common">Sweet orange</name>
    <name type="synonym">Citrus aurantium var. sinensis</name>
    <dbReference type="NCBI Taxonomy" id="2711"/>
    <lineage>
        <taxon>Eukaryota</taxon>
        <taxon>Viridiplantae</taxon>
        <taxon>Streptophyta</taxon>
        <taxon>Embryophyta</taxon>
        <taxon>Tracheophyta</taxon>
        <taxon>Spermatophyta</taxon>
        <taxon>Magnoliopsida</taxon>
        <taxon>eudicotyledons</taxon>
        <taxon>Gunneridae</taxon>
        <taxon>Pentapetalae</taxon>
        <taxon>rosids</taxon>
        <taxon>malvids</taxon>
        <taxon>Sapindales</taxon>
        <taxon>Rutaceae</taxon>
        <taxon>Aurantioideae</taxon>
        <taxon>Citrus</taxon>
    </lineage>
</organism>
<comment type="caution">
    <text evidence="1">The sequence shown here is derived from an EMBL/GenBank/DDBJ whole genome shotgun (WGS) entry which is preliminary data.</text>
</comment>
<dbReference type="EMBL" id="CM039172">
    <property type="protein sequence ID" value="KAH9778267.1"/>
    <property type="molecule type" value="Genomic_DNA"/>
</dbReference>